<dbReference type="Proteomes" id="UP001629260">
    <property type="component" value="Unassembled WGS sequence"/>
</dbReference>
<protein>
    <submittedName>
        <fullName evidence="2">Uncharacterized protein</fullName>
    </submittedName>
</protein>
<evidence type="ECO:0000256" key="1">
    <source>
        <dbReference type="SAM" id="Phobius"/>
    </source>
</evidence>
<organism evidence="2 3">
    <name type="scientific">Flavobacterium plantiphilum</name>
    <dbReference type="NCBI Taxonomy" id="3163297"/>
    <lineage>
        <taxon>Bacteria</taxon>
        <taxon>Pseudomonadati</taxon>
        <taxon>Bacteroidota</taxon>
        <taxon>Flavobacteriia</taxon>
        <taxon>Flavobacteriales</taxon>
        <taxon>Flavobacteriaceae</taxon>
        <taxon>Flavobacterium</taxon>
    </lineage>
</organism>
<keyword evidence="1" id="KW-0472">Membrane</keyword>
<name>A0ABW8XUS9_9FLAO</name>
<evidence type="ECO:0000313" key="2">
    <source>
        <dbReference type="EMBL" id="MFL9831651.1"/>
    </source>
</evidence>
<gene>
    <name evidence="2" type="ORF">ABS764_12410</name>
</gene>
<keyword evidence="1" id="KW-0812">Transmembrane</keyword>
<dbReference type="SUPFAM" id="SSF54523">
    <property type="entry name" value="Pili subunits"/>
    <property type="match status" value="1"/>
</dbReference>
<feature type="transmembrane region" description="Helical" evidence="1">
    <location>
        <begin position="43"/>
        <end position="61"/>
    </location>
</feature>
<feature type="transmembrane region" description="Helical" evidence="1">
    <location>
        <begin position="12"/>
        <end position="31"/>
    </location>
</feature>
<dbReference type="InterPro" id="IPR045584">
    <property type="entry name" value="Pilin-like"/>
</dbReference>
<sequence>MERNQNVKRLYWWGLVGLMPNFGLIAGIILLWKGIVKYKDRTLIFIGSACIAFTFIFWLFITKMIEESPVFNDANVEFAKNNLNSSVKSIEFYKYKFGEYPEKLQQAREKTEFTWDPFLKGNQKMGDLQYQRSKDKYILFSVGVDGIPNTADDIFPTITKGDTIKFGLIKSNSY</sequence>
<reference evidence="2 3" key="1">
    <citation type="submission" date="2024-06" db="EMBL/GenBank/DDBJ databases">
        <authorList>
            <person name="Kaempfer P."/>
            <person name="Viver T."/>
        </authorList>
    </citation>
    <scope>NUCLEOTIDE SEQUENCE [LARGE SCALE GENOMIC DNA]</scope>
    <source>
        <strain evidence="2 3">ST-87</strain>
    </source>
</reference>
<dbReference type="RefSeq" id="WP_408082119.1">
    <property type="nucleotide sequence ID" value="NZ_JBELQA010000006.1"/>
</dbReference>
<evidence type="ECO:0000313" key="3">
    <source>
        <dbReference type="Proteomes" id="UP001629260"/>
    </source>
</evidence>
<keyword evidence="1" id="KW-1133">Transmembrane helix</keyword>
<dbReference type="EMBL" id="JBELQA010000006">
    <property type="protein sequence ID" value="MFL9831651.1"/>
    <property type="molecule type" value="Genomic_DNA"/>
</dbReference>
<proteinExistence type="predicted"/>
<accession>A0ABW8XUS9</accession>
<dbReference type="Gene3D" id="3.30.700.10">
    <property type="entry name" value="Glycoprotein, Type 4 Pilin"/>
    <property type="match status" value="1"/>
</dbReference>
<keyword evidence="3" id="KW-1185">Reference proteome</keyword>
<comment type="caution">
    <text evidence="2">The sequence shown here is derived from an EMBL/GenBank/DDBJ whole genome shotgun (WGS) entry which is preliminary data.</text>
</comment>